<gene>
    <name evidence="7" type="ORF">BEMITA_LOCUS9644</name>
</gene>
<dbReference type="OrthoDB" id="2355at2759"/>
<dbReference type="GO" id="GO:0070840">
    <property type="term" value="F:dynein complex binding"/>
    <property type="evidence" value="ECO:0007669"/>
    <property type="project" value="TreeGrafter"/>
</dbReference>
<accession>A0A9P0AI46</accession>
<evidence type="ECO:0000256" key="3">
    <source>
        <dbReference type="ARBA" id="ARBA00016573"/>
    </source>
</evidence>
<evidence type="ECO:0000313" key="7">
    <source>
        <dbReference type="EMBL" id="CAH0390980.1"/>
    </source>
</evidence>
<evidence type="ECO:0000256" key="2">
    <source>
        <dbReference type="ARBA" id="ARBA00007719"/>
    </source>
</evidence>
<evidence type="ECO:0000256" key="1">
    <source>
        <dbReference type="ARBA" id="ARBA00004245"/>
    </source>
</evidence>
<proteinExistence type="inferred from homology"/>
<dbReference type="InterPro" id="IPR027777">
    <property type="entry name" value="DCTN6"/>
</dbReference>
<sequence>MMENIDKRKEATYHASIAAGSVVCKDIKLLGIVTIGAQNVVHPRASILAENGPIVIGDGNIFEEQTVIRNKLPKDASGQPQTLFIGNNNMFEVSCVCEAKAVGDNCVLEAKCYVGPEVEITNGCFIGAACRLTLPEKLPENFSVCGTNHLRKIMSDKPLSLALQRDHLAKVLPNYHHLKKPRQSSTTEGVIIKKEPEESLVS</sequence>
<comment type="subcellular location">
    <subcellularLocation>
        <location evidence="1">Cytoplasm</location>
        <location evidence="1">Cytoskeleton</location>
    </subcellularLocation>
</comment>
<dbReference type="KEGG" id="btab:109032756"/>
<evidence type="ECO:0000256" key="4">
    <source>
        <dbReference type="ARBA" id="ARBA00022490"/>
    </source>
</evidence>
<dbReference type="CDD" id="cd04646">
    <property type="entry name" value="LbH_Dynactin_6"/>
    <property type="match status" value="1"/>
</dbReference>
<comment type="function">
    <text evidence="6">Part of the dynactin complex that activates the molecular motor dynein for ultra-processive transport along microtubules.</text>
</comment>
<name>A0A9P0AI46_BEMTA</name>
<evidence type="ECO:0000313" key="8">
    <source>
        <dbReference type="Proteomes" id="UP001152759"/>
    </source>
</evidence>
<organism evidence="7 8">
    <name type="scientific">Bemisia tabaci</name>
    <name type="common">Sweetpotato whitefly</name>
    <name type="synonym">Aleurodes tabaci</name>
    <dbReference type="NCBI Taxonomy" id="7038"/>
    <lineage>
        <taxon>Eukaryota</taxon>
        <taxon>Metazoa</taxon>
        <taxon>Ecdysozoa</taxon>
        <taxon>Arthropoda</taxon>
        <taxon>Hexapoda</taxon>
        <taxon>Insecta</taxon>
        <taxon>Pterygota</taxon>
        <taxon>Neoptera</taxon>
        <taxon>Paraneoptera</taxon>
        <taxon>Hemiptera</taxon>
        <taxon>Sternorrhyncha</taxon>
        <taxon>Aleyrodoidea</taxon>
        <taxon>Aleyrodidae</taxon>
        <taxon>Aleyrodinae</taxon>
        <taxon>Bemisia</taxon>
    </lineage>
</organism>
<reference evidence="7" key="1">
    <citation type="submission" date="2021-12" db="EMBL/GenBank/DDBJ databases">
        <authorList>
            <person name="King R."/>
        </authorList>
    </citation>
    <scope>NUCLEOTIDE SEQUENCE</scope>
</reference>
<dbReference type="GO" id="GO:0005869">
    <property type="term" value="C:dynactin complex"/>
    <property type="evidence" value="ECO:0007669"/>
    <property type="project" value="InterPro"/>
</dbReference>
<protein>
    <recommendedName>
        <fullName evidence="3">Dynactin subunit 6</fullName>
    </recommendedName>
</protein>
<dbReference type="PANTHER" id="PTHR13072:SF0">
    <property type="entry name" value="DYNACTIN SUBUNIT 6"/>
    <property type="match status" value="1"/>
</dbReference>
<keyword evidence="5" id="KW-0206">Cytoskeleton</keyword>
<keyword evidence="4" id="KW-0963">Cytoplasm</keyword>
<dbReference type="PANTHER" id="PTHR13072">
    <property type="entry name" value="DYNACTIN 6"/>
    <property type="match status" value="1"/>
</dbReference>
<evidence type="ECO:0000256" key="5">
    <source>
        <dbReference type="ARBA" id="ARBA00023212"/>
    </source>
</evidence>
<evidence type="ECO:0000256" key="6">
    <source>
        <dbReference type="ARBA" id="ARBA00034687"/>
    </source>
</evidence>
<dbReference type="Gene3D" id="2.160.10.10">
    <property type="entry name" value="Hexapeptide repeat proteins"/>
    <property type="match status" value="1"/>
</dbReference>
<comment type="similarity">
    <text evidence="2">Belongs to the dynactin subunits 5/6 family. Dynactin subunit 6 subfamily.</text>
</comment>
<dbReference type="EMBL" id="OU963866">
    <property type="protein sequence ID" value="CAH0390980.1"/>
    <property type="molecule type" value="Genomic_DNA"/>
</dbReference>
<dbReference type="GO" id="GO:0007052">
    <property type="term" value="P:mitotic spindle organization"/>
    <property type="evidence" value="ECO:0007669"/>
    <property type="project" value="TreeGrafter"/>
</dbReference>
<keyword evidence="8" id="KW-1185">Reference proteome</keyword>
<dbReference type="SUPFAM" id="SSF51161">
    <property type="entry name" value="Trimeric LpxA-like enzymes"/>
    <property type="match status" value="1"/>
</dbReference>
<dbReference type="InterPro" id="IPR011004">
    <property type="entry name" value="Trimer_LpxA-like_sf"/>
</dbReference>
<dbReference type="Proteomes" id="UP001152759">
    <property type="component" value="Chromosome 5"/>
</dbReference>
<dbReference type="AlphaFoldDB" id="A0A9P0AI46"/>